<keyword evidence="1" id="KW-0472">Membrane</keyword>
<keyword evidence="1" id="KW-1133">Transmembrane helix</keyword>
<evidence type="ECO:0000259" key="2">
    <source>
        <dbReference type="SMART" id="SM00198"/>
    </source>
</evidence>
<feature type="domain" description="SCP" evidence="2">
    <location>
        <begin position="90"/>
        <end position="228"/>
    </location>
</feature>
<dbReference type="PANTHER" id="PTHR10334">
    <property type="entry name" value="CYSTEINE-RICH SECRETORY PROTEIN-RELATED"/>
    <property type="match status" value="1"/>
</dbReference>
<dbReference type="SUPFAM" id="SSF55797">
    <property type="entry name" value="PR-1-like"/>
    <property type="match status" value="1"/>
</dbReference>
<reference evidence="4" key="1">
    <citation type="submission" date="2022-11" db="UniProtKB">
        <authorList>
            <consortium name="WormBaseParasite"/>
        </authorList>
    </citation>
    <scope>IDENTIFICATION</scope>
</reference>
<accession>A0A914HZ87</accession>
<dbReference type="Proteomes" id="UP000887572">
    <property type="component" value="Unplaced"/>
</dbReference>
<dbReference type="CDD" id="cd05380">
    <property type="entry name" value="CAP_euk"/>
    <property type="match status" value="1"/>
</dbReference>
<dbReference type="Pfam" id="PF00188">
    <property type="entry name" value="CAP"/>
    <property type="match status" value="1"/>
</dbReference>
<dbReference type="InterPro" id="IPR014044">
    <property type="entry name" value="CAP_dom"/>
</dbReference>
<name>A0A914HZ87_GLORO</name>
<proteinExistence type="predicted"/>
<dbReference type="InterPro" id="IPR035940">
    <property type="entry name" value="CAP_sf"/>
</dbReference>
<dbReference type="WBParaSite" id="Gr19_v10_g6039.t1">
    <property type="protein sequence ID" value="Gr19_v10_g6039.t1"/>
    <property type="gene ID" value="Gr19_v10_g6039"/>
</dbReference>
<dbReference type="InterPro" id="IPR001283">
    <property type="entry name" value="CRISP-related"/>
</dbReference>
<feature type="transmembrane region" description="Helical" evidence="1">
    <location>
        <begin position="9"/>
        <end position="27"/>
    </location>
</feature>
<dbReference type="SMART" id="SM00198">
    <property type="entry name" value="SCP"/>
    <property type="match status" value="1"/>
</dbReference>
<dbReference type="PRINTS" id="PR00837">
    <property type="entry name" value="V5TPXLIKE"/>
</dbReference>
<organism evidence="3 4">
    <name type="scientific">Globodera rostochiensis</name>
    <name type="common">Golden nematode worm</name>
    <name type="synonym">Heterodera rostochiensis</name>
    <dbReference type="NCBI Taxonomy" id="31243"/>
    <lineage>
        <taxon>Eukaryota</taxon>
        <taxon>Metazoa</taxon>
        <taxon>Ecdysozoa</taxon>
        <taxon>Nematoda</taxon>
        <taxon>Chromadorea</taxon>
        <taxon>Rhabditida</taxon>
        <taxon>Tylenchina</taxon>
        <taxon>Tylenchomorpha</taxon>
        <taxon>Tylenchoidea</taxon>
        <taxon>Heteroderidae</taxon>
        <taxon>Heteroderinae</taxon>
        <taxon>Globodera</taxon>
    </lineage>
</organism>
<dbReference type="PROSITE" id="PS01009">
    <property type="entry name" value="CRISP_1"/>
    <property type="match status" value="1"/>
</dbReference>
<evidence type="ECO:0000256" key="1">
    <source>
        <dbReference type="SAM" id="Phobius"/>
    </source>
</evidence>
<evidence type="ECO:0000313" key="4">
    <source>
        <dbReference type="WBParaSite" id="Gr19_v10_g6039.t1"/>
    </source>
</evidence>
<keyword evidence="1" id="KW-0812">Transmembrane</keyword>
<dbReference type="InterPro" id="IPR018244">
    <property type="entry name" value="Allrgn_V5/Tpx1_CS"/>
</dbReference>
<dbReference type="GO" id="GO:0005576">
    <property type="term" value="C:extracellular region"/>
    <property type="evidence" value="ECO:0007669"/>
    <property type="project" value="InterPro"/>
</dbReference>
<sequence>MSSAQVQKCFYMLMVVVASVIITTNGLPNPLGTNDGVWVSHSGPTNALWGHEKLVPEQELLARQKRRSYYPSSYGYSYSSSYGAGNPPDTYQQNWITSEHNRYRRMVPATDMRMVYWNQQLAASAQAHANTCDFRHSQNRMNIGENIWAAPYYNYTDAVERWYSEVNSPWCGCGTGYKHCCGHYTQMVWAATNLIGCGYAQCNGVIGVGGYARAVFVCHYNPQGNKVMSYSNGALYAFPAFTWARRLVLYAIELQGIVFCVLLGDVLSFGMLSQLNVLVVVDA</sequence>
<evidence type="ECO:0000313" key="3">
    <source>
        <dbReference type="Proteomes" id="UP000887572"/>
    </source>
</evidence>
<dbReference type="AlphaFoldDB" id="A0A914HZ87"/>
<protein>
    <submittedName>
        <fullName evidence="4">SCP domain-containing protein</fullName>
    </submittedName>
</protein>
<keyword evidence="3" id="KW-1185">Reference proteome</keyword>
<dbReference type="Gene3D" id="3.40.33.10">
    <property type="entry name" value="CAP"/>
    <property type="match status" value="1"/>
</dbReference>